<feature type="region of interest" description="Disordered" evidence="1">
    <location>
        <begin position="63"/>
        <end position="154"/>
    </location>
</feature>
<dbReference type="RefSeq" id="XP_022720746.1">
    <property type="nucleotide sequence ID" value="XM_022865011.1"/>
</dbReference>
<feature type="region of interest" description="Disordered" evidence="1">
    <location>
        <begin position="205"/>
        <end position="269"/>
    </location>
</feature>
<dbReference type="PANTHER" id="PTHR33220:SF5">
    <property type="entry name" value="RRNA INTRON-ENCODED HOMING ENDONUCLEASE"/>
    <property type="match status" value="1"/>
</dbReference>
<gene>
    <name evidence="3" type="primary">LOC111278348</name>
</gene>
<evidence type="ECO:0000313" key="3">
    <source>
        <dbReference type="RefSeq" id="XP_022720746.1"/>
    </source>
</evidence>
<evidence type="ECO:0000256" key="1">
    <source>
        <dbReference type="SAM" id="MobiDB-lite"/>
    </source>
</evidence>
<dbReference type="PANTHER" id="PTHR33220">
    <property type="entry name" value="BNAA09G04420D PROTEIN"/>
    <property type="match status" value="1"/>
</dbReference>
<feature type="compositionally biased region" description="Basic and acidic residues" evidence="1">
    <location>
        <begin position="110"/>
        <end position="122"/>
    </location>
</feature>
<protein>
    <submittedName>
        <fullName evidence="3">Uncharacterized protein LOC111278348</fullName>
    </submittedName>
</protein>
<dbReference type="Proteomes" id="UP000515121">
    <property type="component" value="Unplaced"/>
</dbReference>
<dbReference type="OrthoDB" id="1932795at2759"/>
<keyword evidence="2" id="KW-1185">Reference proteome</keyword>
<name>A0A6P5WYZ9_DURZI</name>
<accession>A0A6P5WYZ9</accession>
<dbReference type="GeneID" id="111278348"/>
<evidence type="ECO:0000313" key="2">
    <source>
        <dbReference type="Proteomes" id="UP000515121"/>
    </source>
</evidence>
<organism evidence="2 3">
    <name type="scientific">Durio zibethinus</name>
    <name type="common">Durian</name>
    <dbReference type="NCBI Taxonomy" id="66656"/>
    <lineage>
        <taxon>Eukaryota</taxon>
        <taxon>Viridiplantae</taxon>
        <taxon>Streptophyta</taxon>
        <taxon>Embryophyta</taxon>
        <taxon>Tracheophyta</taxon>
        <taxon>Spermatophyta</taxon>
        <taxon>Magnoliopsida</taxon>
        <taxon>eudicotyledons</taxon>
        <taxon>Gunneridae</taxon>
        <taxon>Pentapetalae</taxon>
        <taxon>rosids</taxon>
        <taxon>malvids</taxon>
        <taxon>Malvales</taxon>
        <taxon>Malvaceae</taxon>
        <taxon>Helicteroideae</taxon>
        <taxon>Durio</taxon>
    </lineage>
</organism>
<dbReference type="AlphaFoldDB" id="A0A6P5WYZ9"/>
<dbReference type="KEGG" id="dzi:111278348"/>
<sequence>MGGGAWPFLVGITICLVNSINERDLNLLTSYAEVCDALRCSGPHARYTDVFNESIAWADRVGSLSKPRSTVRTRGRVNETPRGRGCPPRPEPPPAQGGRDGRFVPPTGGRNDRRRPALREQRTPGANRAKEPKRKRSARAVAIPSAVRARRRRDSFCREKTKRLSATDISALASMKNVAKCDTWCELQNPVNHRVFERKLRPKPLGRGHACLGVMHRRPPSDPPPSGGRGRAEDGLPRSRGSRLAQKRVPGNDSAVTVGGGAPGVPRPR</sequence>
<reference evidence="3" key="1">
    <citation type="submission" date="2025-08" db="UniProtKB">
        <authorList>
            <consortium name="RefSeq"/>
        </authorList>
    </citation>
    <scope>IDENTIFICATION</scope>
    <source>
        <tissue evidence="3">Fruit stalk</tissue>
    </source>
</reference>
<proteinExistence type="predicted"/>